<sequence>MKKQQPQISEDKILEASWGLLGEEGIEKFSLRRLADRLGIQAPSLYWYFKSKQDLYQRLANQVSKIILEEFHSEGDWKEQLTGLAVTVRSVLSRYPCSTQLMMMTLPHEPDIIRFTNRMLLCVEETPLEQEQKMQVVTTLVNYVFYFVLDAYQHERNVAAIVKDKITLPSEEMFRLLDSMSDSEAGLFRRMFTNGLFELMGTDSAFEFGLKLILLGIEQVIQEKEKEKGKGK</sequence>
<dbReference type="Gene3D" id="1.10.357.10">
    <property type="entry name" value="Tetracycline Repressor, domain 2"/>
    <property type="match status" value="1"/>
</dbReference>
<dbReference type="GO" id="GO:0000976">
    <property type="term" value="F:transcription cis-regulatory region binding"/>
    <property type="evidence" value="ECO:0007669"/>
    <property type="project" value="TreeGrafter"/>
</dbReference>
<dbReference type="AlphaFoldDB" id="A0A1B1N1L2"/>
<keyword evidence="3 5" id="KW-0238">DNA-binding</keyword>
<evidence type="ECO:0000256" key="3">
    <source>
        <dbReference type="ARBA" id="ARBA00023125"/>
    </source>
</evidence>
<evidence type="ECO:0000256" key="4">
    <source>
        <dbReference type="ARBA" id="ARBA00023163"/>
    </source>
</evidence>
<dbReference type="STRING" id="1462996.AWM70_12335"/>
<dbReference type="PRINTS" id="PR00455">
    <property type="entry name" value="HTHTETR"/>
</dbReference>
<feature type="domain" description="HTH tetR-type" evidence="6">
    <location>
        <begin position="7"/>
        <end position="67"/>
    </location>
</feature>
<dbReference type="InterPro" id="IPR004111">
    <property type="entry name" value="Repressor_TetR_C"/>
</dbReference>
<keyword evidence="4" id="KW-0804">Transcription</keyword>
<dbReference type="Pfam" id="PF02909">
    <property type="entry name" value="TetR_C_1"/>
    <property type="match status" value="1"/>
</dbReference>
<dbReference type="EMBL" id="CP014167">
    <property type="protein sequence ID" value="ANS75296.1"/>
    <property type="molecule type" value="Genomic_DNA"/>
</dbReference>
<proteinExistence type="predicted"/>
<evidence type="ECO:0000256" key="5">
    <source>
        <dbReference type="PROSITE-ProRule" id="PRU00335"/>
    </source>
</evidence>
<keyword evidence="2" id="KW-0805">Transcription regulation</keyword>
<name>A0A1B1N1L2_9BACL</name>
<keyword evidence="1" id="KW-0678">Repressor</keyword>
<dbReference type="InterPro" id="IPR050109">
    <property type="entry name" value="HTH-type_TetR-like_transc_reg"/>
</dbReference>
<dbReference type="GO" id="GO:0045892">
    <property type="term" value="P:negative regulation of DNA-templated transcription"/>
    <property type="evidence" value="ECO:0007669"/>
    <property type="project" value="InterPro"/>
</dbReference>
<dbReference type="GO" id="GO:0046677">
    <property type="term" value="P:response to antibiotic"/>
    <property type="evidence" value="ECO:0007669"/>
    <property type="project" value="InterPro"/>
</dbReference>
<evidence type="ECO:0000256" key="2">
    <source>
        <dbReference type="ARBA" id="ARBA00023015"/>
    </source>
</evidence>
<dbReference type="InterPro" id="IPR001647">
    <property type="entry name" value="HTH_TetR"/>
</dbReference>
<protein>
    <submittedName>
        <fullName evidence="7">Transcriptional regulator</fullName>
    </submittedName>
</protein>
<accession>A0A1B1N1L2</accession>
<dbReference type="InterPro" id="IPR023772">
    <property type="entry name" value="DNA-bd_HTH_TetR-type_CS"/>
</dbReference>
<gene>
    <name evidence="7" type="ORF">AWM70_12335</name>
</gene>
<evidence type="ECO:0000313" key="8">
    <source>
        <dbReference type="Proteomes" id="UP000092573"/>
    </source>
</evidence>
<organism evidence="7 8">
    <name type="scientific">Paenibacillus yonginensis</name>
    <dbReference type="NCBI Taxonomy" id="1462996"/>
    <lineage>
        <taxon>Bacteria</taxon>
        <taxon>Bacillati</taxon>
        <taxon>Bacillota</taxon>
        <taxon>Bacilli</taxon>
        <taxon>Bacillales</taxon>
        <taxon>Paenibacillaceae</taxon>
        <taxon>Paenibacillus</taxon>
    </lineage>
</organism>
<dbReference type="PROSITE" id="PS01081">
    <property type="entry name" value="HTH_TETR_1"/>
    <property type="match status" value="1"/>
</dbReference>
<dbReference type="PRINTS" id="PR00400">
    <property type="entry name" value="TETREPRESSOR"/>
</dbReference>
<dbReference type="Pfam" id="PF00440">
    <property type="entry name" value="TetR_N"/>
    <property type="match status" value="1"/>
</dbReference>
<dbReference type="SUPFAM" id="SSF46689">
    <property type="entry name" value="Homeodomain-like"/>
    <property type="match status" value="1"/>
</dbReference>
<dbReference type="PANTHER" id="PTHR30055">
    <property type="entry name" value="HTH-TYPE TRANSCRIPTIONAL REGULATOR RUTR"/>
    <property type="match status" value="1"/>
</dbReference>
<dbReference type="Gene3D" id="1.10.10.60">
    <property type="entry name" value="Homeodomain-like"/>
    <property type="match status" value="1"/>
</dbReference>
<evidence type="ECO:0000256" key="1">
    <source>
        <dbReference type="ARBA" id="ARBA00022491"/>
    </source>
</evidence>
<dbReference type="OrthoDB" id="166040at2"/>
<dbReference type="Proteomes" id="UP000092573">
    <property type="component" value="Chromosome"/>
</dbReference>
<dbReference type="RefSeq" id="WP_068696789.1">
    <property type="nucleotide sequence ID" value="NZ_CP014167.1"/>
</dbReference>
<keyword evidence="8" id="KW-1185">Reference proteome</keyword>
<dbReference type="KEGG" id="pyg:AWM70_12335"/>
<dbReference type="InterPro" id="IPR003012">
    <property type="entry name" value="Tet_transcr_reg_TetR"/>
</dbReference>
<dbReference type="PANTHER" id="PTHR30055:SF151">
    <property type="entry name" value="TRANSCRIPTIONAL REGULATORY PROTEIN"/>
    <property type="match status" value="1"/>
</dbReference>
<feature type="DNA-binding region" description="H-T-H motif" evidence="5">
    <location>
        <begin position="30"/>
        <end position="49"/>
    </location>
</feature>
<reference evidence="7 8" key="1">
    <citation type="submission" date="2016-01" db="EMBL/GenBank/DDBJ databases">
        <title>Complete Genome Sequence of Paenibacillus yonginensis DCY84, a novel Plant Growth-Promoting Bacteria with Elicitation of Induced Systemic Resistance.</title>
        <authorList>
            <person name="Kim Y.J."/>
            <person name="Yang D.C."/>
            <person name="Sukweenadhi J."/>
        </authorList>
    </citation>
    <scope>NUCLEOTIDE SEQUENCE [LARGE SCALE GENOMIC DNA]</scope>
    <source>
        <strain evidence="7 8">DCY84</strain>
    </source>
</reference>
<evidence type="ECO:0000259" key="6">
    <source>
        <dbReference type="PROSITE" id="PS50977"/>
    </source>
</evidence>
<dbReference type="SUPFAM" id="SSF48498">
    <property type="entry name" value="Tetracyclin repressor-like, C-terminal domain"/>
    <property type="match status" value="1"/>
</dbReference>
<dbReference type="InterPro" id="IPR009057">
    <property type="entry name" value="Homeodomain-like_sf"/>
</dbReference>
<evidence type="ECO:0000313" key="7">
    <source>
        <dbReference type="EMBL" id="ANS75296.1"/>
    </source>
</evidence>
<dbReference type="GO" id="GO:0003700">
    <property type="term" value="F:DNA-binding transcription factor activity"/>
    <property type="evidence" value="ECO:0007669"/>
    <property type="project" value="TreeGrafter"/>
</dbReference>
<dbReference type="PROSITE" id="PS50977">
    <property type="entry name" value="HTH_TETR_2"/>
    <property type="match status" value="1"/>
</dbReference>
<dbReference type="InterPro" id="IPR036271">
    <property type="entry name" value="Tet_transcr_reg_TetR-rel_C_sf"/>
</dbReference>